<accession>A0ACA9KDG8</accession>
<protein>
    <submittedName>
        <fullName evidence="1">1277_t:CDS:1</fullName>
    </submittedName>
</protein>
<dbReference type="Proteomes" id="UP000789525">
    <property type="component" value="Unassembled WGS sequence"/>
</dbReference>
<evidence type="ECO:0000313" key="2">
    <source>
        <dbReference type="Proteomes" id="UP000789525"/>
    </source>
</evidence>
<name>A0ACA9KDG8_9GLOM</name>
<dbReference type="EMBL" id="CAJVPT010001614">
    <property type="protein sequence ID" value="CAG8466117.1"/>
    <property type="molecule type" value="Genomic_DNA"/>
</dbReference>
<evidence type="ECO:0000313" key="1">
    <source>
        <dbReference type="EMBL" id="CAG8466117.1"/>
    </source>
</evidence>
<gene>
    <name evidence="1" type="ORF">ACOLOM_LOCUS1384</name>
</gene>
<reference evidence="1" key="1">
    <citation type="submission" date="2021-06" db="EMBL/GenBank/DDBJ databases">
        <authorList>
            <person name="Kallberg Y."/>
            <person name="Tangrot J."/>
            <person name="Rosling A."/>
        </authorList>
    </citation>
    <scope>NUCLEOTIDE SEQUENCE</scope>
    <source>
        <strain evidence="1">CL356</strain>
    </source>
</reference>
<sequence>MILPNANETVAANIGDKVGSGVLRDMTSFNFTEKDNNKVQSFTVPENTPKQLFYFDQNNCARGMYGVININTAVLSSSKSPSPTTSEKSTKSNSNSPTDPSLFNSSDAASSGSGISLIIVLVTVGIVLGLVLCIAGFMIYHRSTRQSGNGENYLSSMSPSHIEIIREDSIVRITSPIEPNRSRLLVPPSLANSGSTMTNIPRSSGMAWQSRPNSSLSYSLTTSLRGPSPTSTRRVSNLSWNGVSSSSSSFTQSVQRVNFTEDSRLEIDNSAQDAETTTENHGAEVVGESERNEGAEFDPEVMRRLTARETDFSN</sequence>
<keyword evidence="2" id="KW-1185">Reference proteome</keyword>
<proteinExistence type="predicted"/>
<comment type="caution">
    <text evidence="1">The sequence shown here is derived from an EMBL/GenBank/DDBJ whole genome shotgun (WGS) entry which is preliminary data.</text>
</comment>
<organism evidence="1 2">
    <name type="scientific">Acaulospora colombiana</name>
    <dbReference type="NCBI Taxonomy" id="27376"/>
    <lineage>
        <taxon>Eukaryota</taxon>
        <taxon>Fungi</taxon>
        <taxon>Fungi incertae sedis</taxon>
        <taxon>Mucoromycota</taxon>
        <taxon>Glomeromycotina</taxon>
        <taxon>Glomeromycetes</taxon>
        <taxon>Diversisporales</taxon>
        <taxon>Acaulosporaceae</taxon>
        <taxon>Acaulospora</taxon>
    </lineage>
</organism>